<keyword evidence="4" id="KW-0336">GPI-anchor</keyword>
<feature type="domain" description="Peptidase M1 membrane alanine aminopeptidase" evidence="11">
    <location>
        <begin position="151"/>
        <end position="350"/>
    </location>
</feature>
<dbReference type="Pfam" id="PF11838">
    <property type="entry name" value="ERAP1_C"/>
    <property type="match status" value="1"/>
</dbReference>
<dbReference type="Pfam" id="PF17900">
    <property type="entry name" value="Peptidase_M1_N"/>
    <property type="match status" value="1"/>
</dbReference>
<keyword evidence="8" id="KW-0862">Zinc</keyword>
<evidence type="ECO:0000256" key="9">
    <source>
        <dbReference type="ARBA" id="ARBA00023049"/>
    </source>
</evidence>
<dbReference type="InterPro" id="IPR050344">
    <property type="entry name" value="Peptidase_M1_aminopeptidases"/>
</dbReference>
<dbReference type="PANTHER" id="PTHR11533">
    <property type="entry name" value="PROTEASE M1 ZINC METALLOPROTEASE"/>
    <property type="match status" value="1"/>
</dbReference>
<dbReference type="STRING" id="456900.A0A195C0D5"/>
<dbReference type="GO" id="GO:0008270">
    <property type="term" value="F:zinc ion binding"/>
    <property type="evidence" value="ECO:0007669"/>
    <property type="project" value="InterPro"/>
</dbReference>
<keyword evidence="15" id="KW-1185">Reference proteome</keyword>
<reference evidence="14 15" key="1">
    <citation type="submission" date="2016-03" db="EMBL/GenBank/DDBJ databases">
        <title>Cyphomyrmex costatus WGS genome.</title>
        <authorList>
            <person name="Nygaard S."/>
            <person name="Hu H."/>
            <person name="Boomsma J."/>
            <person name="Zhang G."/>
        </authorList>
    </citation>
    <scope>NUCLEOTIDE SEQUENCE [LARGE SCALE GENOMIC DNA]</scope>
    <source>
        <strain evidence="14">MS0001</strain>
        <tissue evidence="14">Whole body</tissue>
    </source>
</reference>
<dbReference type="GO" id="GO:0006508">
    <property type="term" value="P:proteolysis"/>
    <property type="evidence" value="ECO:0007669"/>
    <property type="project" value="UniProtKB-KW"/>
</dbReference>
<evidence type="ECO:0000313" key="15">
    <source>
        <dbReference type="Proteomes" id="UP000078542"/>
    </source>
</evidence>
<dbReference type="SUPFAM" id="SSF63737">
    <property type="entry name" value="Leukotriene A4 hydrolase N-terminal domain"/>
    <property type="match status" value="1"/>
</dbReference>
<keyword evidence="14" id="KW-0031">Aminopeptidase</keyword>
<evidence type="ECO:0000256" key="1">
    <source>
        <dbReference type="ARBA" id="ARBA00001947"/>
    </source>
</evidence>
<dbReference type="InterPro" id="IPR042097">
    <property type="entry name" value="Aminopeptidase_N-like_N_sf"/>
</dbReference>
<proteinExistence type="inferred from homology"/>
<keyword evidence="5" id="KW-0645">Protease</keyword>
<dbReference type="SUPFAM" id="SSF55486">
    <property type="entry name" value="Metalloproteases ('zincins'), catalytic domain"/>
    <property type="match status" value="1"/>
</dbReference>
<dbReference type="GO" id="GO:0043171">
    <property type="term" value="P:peptide catabolic process"/>
    <property type="evidence" value="ECO:0007669"/>
    <property type="project" value="TreeGrafter"/>
</dbReference>
<dbReference type="InterPro" id="IPR014782">
    <property type="entry name" value="Peptidase_M1_dom"/>
</dbReference>
<keyword evidence="4" id="KW-0472">Membrane</keyword>
<dbReference type="GO" id="GO:0005615">
    <property type="term" value="C:extracellular space"/>
    <property type="evidence" value="ECO:0007669"/>
    <property type="project" value="TreeGrafter"/>
</dbReference>
<keyword evidence="7" id="KW-0378">Hydrolase</keyword>
<comment type="similarity">
    <text evidence="3">Belongs to the peptidase M1 family.</text>
</comment>
<evidence type="ECO:0000313" key="14">
    <source>
        <dbReference type="EMBL" id="KYM93608.1"/>
    </source>
</evidence>
<dbReference type="PRINTS" id="PR00756">
    <property type="entry name" value="ALADIPTASE"/>
</dbReference>
<dbReference type="GO" id="GO:0005886">
    <property type="term" value="C:plasma membrane"/>
    <property type="evidence" value="ECO:0007669"/>
    <property type="project" value="UniProtKB-SubCell"/>
</dbReference>
<keyword evidence="9" id="KW-0482">Metalloprotease</keyword>
<feature type="domain" description="ERAP1-like C-terminal" evidence="12">
    <location>
        <begin position="422"/>
        <end position="583"/>
    </location>
</feature>
<dbReference type="GO" id="GO:0005737">
    <property type="term" value="C:cytoplasm"/>
    <property type="evidence" value="ECO:0007669"/>
    <property type="project" value="TreeGrafter"/>
</dbReference>
<gene>
    <name evidence="14" type="ORF">ALC62_15966</name>
</gene>
<evidence type="ECO:0000256" key="7">
    <source>
        <dbReference type="ARBA" id="ARBA00022801"/>
    </source>
</evidence>
<name>A0A195C0D5_9HYME</name>
<dbReference type="Proteomes" id="UP000078542">
    <property type="component" value="Unassembled WGS sequence"/>
</dbReference>
<dbReference type="EMBL" id="KQ978501">
    <property type="protein sequence ID" value="KYM93608.1"/>
    <property type="molecule type" value="Genomic_DNA"/>
</dbReference>
<dbReference type="Gene3D" id="2.60.40.1910">
    <property type="match status" value="1"/>
</dbReference>
<sequence length="589" mass="70048">MNNSLFYNINYYENLLLSYLRTLLKLCHRWFIATFIQTIGARRLFPCWDDPQLKTAFTISIKNNRNLMALSNMPIRNYDSSQNNFTCIHFHTTPLMSTYQVAMVVSNLFPFKINANITVWCRKYLERFLRFKGGIIESITSYLEFKLNRTEIPKIDHVVIPNFPHDDVLKLGLIIHRESDFVHNEKLHPVMGNVEITRLIAFKIAHQWFSNAISPSQWYYFWLHDGLAALYGEEAIVKSFNNSRLMDLFVVQNQYESLNLGSHFNLNPPRNNNLSDVNSILSFPRYIKGLIILRMLQDTVTDNLFQRSIQTFLYKYMSTSVTPYKFWSIQEHLITNYEYFINISNVYQAWIKNEHYPVITWKENSYTVSGALSQIDTFNIVKRKWWICTNLLILPSLTTIAKIWLTPQESSFELEYTEDDMIIIDIQQAGYYRVKYDTQNWLKIVHYLNSEKYKDLSVINRAKIIDDAFYFLVTRQLNISIFWELTRYLSQEIDYVAWYPMIKVFEYISNIFPFSQDHTFIDNVKEKLRKLLDLPLKTLGFQENLMEDDLVKCLRQEIVKWACMLNHSECITTATYKLQQFYKSPSKYE</sequence>
<comment type="subcellular location">
    <subcellularLocation>
        <location evidence="2">Cell membrane</location>
        <topology evidence="2">Lipid-anchor</topology>
        <topology evidence="2">GPI-anchor</topology>
    </subcellularLocation>
</comment>
<organism evidence="14 15">
    <name type="scientific">Cyphomyrmex costatus</name>
    <dbReference type="NCBI Taxonomy" id="456900"/>
    <lineage>
        <taxon>Eukaryota</taxon>
        <taxon>Metazoa</taxon>
        <taxon>Ecdysozoa</taxon>
        <taxon>Arthropoda</taxon>
        <taxon>Hexapoda</taxon>
        <taxon>Insecta</taxon>
        <taxon>Pterygota</taxon>
        <taxon>Neoptera</taxon>
        <taxon>Endopterygota</taxon>
        <taxon>Hymenoptera</taxon>
        <taxon>Apocrita</taxon>
        <taxon>Aculeata</taxon>
        <taxon>Formicoidea</taxon>
        <taxon>Formicidae</taxon>
        <taxon>Myrmicinae</taxon>
        <taxon>Cyphomyrmex</taxon>
    </lineage>
</organism>
<evidence type="ECO:0000256" key="10">
    <source>
        <dbReference type="ARBA" id="ARBA00023288"/>
    </source>
</evidence>
<dbReference type="Gene3D" id="1.10.390.10">
    <property type="entry name" value="Neutral Protease Domain 2"/>
    <property type="match status" value="1"/>
</dbReference>
<dbReference type="Gene3D" id="2.60.40.1730">
    <property type="entry name" value="tricorn interacting facor f3 domain"/>
    <property type="match status" value="1"/>
</dbReference>
<dbReference type="PANTHER" id="PTHR11533:SF294">
    <property type="entry name" value="THYROTROPIN-RELEASING HORMONE-DEGRADING ECTOENZYME"/>
    <property type="match status" value="1"/>
</dbReference>
<evidence type="ECO:0000259" key="12">
    <source>
        <dbReference type="Pfam" id="PF11838"/>
    </source>
</evidence>
<comment type="cofactor">
    <cofactor evidence="1">
        <name>Zn(2+)</name>
        <dbReference type="ChEBI" id="CHEBI:29105"/>
    </cofactor>
</comment>
<dbReference type="InterPro" id="IPR045357">
    <property type="entry name" value="Aminopeptidase_N-like_N"/>
</dbReference>
<keyword evidence="6" id="KW-0479">Metal-binding</keyword>
<evidence type="ECO:0000256" key="4">
    <source>
        <dbReference type="ARBA" id="ARBA00022622"/>
    </source>
</evidence>
<evidence type="ECO:0000256" key="8">
    <source>
        <dbReference type="ARBA" id="ARBA00022833"/>
    </source>
</evidence>
<dbReference type="Gene3D" id="1.25.50.20">
    <property type="match status" value="1"/>
</dbReference>
<evidence type="ECO:0000256" key="6">
    <source>
        <dbReference type="ARBA" id="ARBA00022723"/>
    </source>
</evidence>
<evidence type="ECO:0000259" key="11">
    <source>
        <dbReference type="Pfam" id="PF01433"/>
    </source>
</evidence>
<feature type="domain" description="Aminopeptidase N-like N-terminal" evidence="13">
    <location>
        <begin position="29"/>
        <end position="99"/>
    </location>
</feature>
<accession>A0A195C0D5</accession>
<dbReference type="InterPro" id="IPR024571">
    <property type="entry name" value="ERAP1-like_C_dom"/>
</dbReference>
<dbReference type="GO" id="GO:0070006">
    <property type="term" value="F:metalloaminopeptidase activity"/>
    <property type="evidence" value="ECO:0007669"/>
    <property type="project" value="TreeGrafter"/>
</dbReference>
<keyword evidence="4" id="KW-0325">Glycoprotein</keyword>
<dbReference type="GO" id="GO:0042277">
    <property type="term" value="F:peptide binding"/>
    <property type="evidence" value="ECO:0007669"/>
    <property type="project" value="TreeGrafter"/>
</dbReference>
<evidence type="ECO:0000259" key="13">
    <source>
        <dbReference type="Pfam" id="PF17900"/>
    </source>
</evidence>
<dbReference type="InterPro" id="IPR027268">
    <property type="entry name" value="Peptidase_M4/M1_CTD_sf"/>
</dbReference>
<evidence type="ECO:0000256" key="3">
    <source>
        <dbReference type="ARBA" id="ARBA00010136"/>
    </source>
</evidence>
<dbReference type="AlphaFoldDB" id="A0A195C0D5"/>
<dbReference type="Pfam" id="PF01433">
    <property type="entry name" value="Peptidase_M1"/>
    <property type="match status" value="1"/>
</dbReference>
<evidence type="ECO:0000256" key="2">
    <source>
        <dbReference type="ARBA" id="ARBA00004609"/>
    </source>
</evidence>
<evidence type="ECO:0000256" key="5">
    <source>
        <dbReference type="ARBA" id="ARBA00022670"/>
    </source>
</evidence>
<keyword evidence="10" id="KW-0449">Lipoprotein</keyword>
<dbReference type="GO" id="GO:0098552">
    <property type="term" value="C:side of membrane"/>
    <property type="evidence" value="ECO:0007669"/>
    <property type="project" value="UniProtKB-KW"/>
</dbReference>
<dbReference type="InterPro" id="IPR001930">
    <property type="entry name" value="Peptidase_M1"/>
</dbReference>
<protein>
    <submittedName>
        <fullName evidence="14">Aminopeptidase N</fullName>
    </submittedName>
</protein>